<proteinExistence type="predicted"/>
<evidence type="ECO:0000259" key="8">
    <source>
        <dbReference type="Pfam" id="PF00326"/>
    </source>
</evidence>
<dbReference type="Gene3D" id="2.140.10.30">
    <property type="entry name" value="Dipeptidylpeptidase IV, N-terminal domain"/>
    <property type="match status" value="1"/>
</dbReference>
<keyword evidence="2" id="KW-0378">Hydrolase</keyword>
<evidence type="ECO:0000313" key="10">
    <source>
        <dbReference type="EMBL" id="MBO0934056.1"/>
    </source>
</evidence>
<evidence type="ECO:0000256" key="5">
    <source>
        <dbReference type="ARBA" id="ARBA00032596"/>
    </source>
</evidence>
<keyword evidence="1" id="KW-0645">Protease</keyword>
<feature type="signal peptide" evidence="7">
    <location>
        <begin position="1"/>
        <end position="18"/>
    </location>
</feature>
<name>A0A939GCA4_9BACT</name>
<dbReference type="Pfam" id="PF00326">
    <property type="entry name" value="Peptidase_S9"/>
    <property type="match status" value="1"/>
</dbReference>
<evidence type="ECO:0000256" key="4">
    <source>
        <dbReference type="ARBA" id="ARBA00032284"/>
    </source>
</evidence>
<dbReference type="EMBL" id="JAFMYU010000026">
    <property type="protein sequence ID" value="MBO0934056.1"/>
    <property type="molecule type" value="Genomic_DNA"/>
</dbReference>
<dbReference type="GO" id="GO:0004252">
    <property type="term" value="F:serine-type endopeptidase activity"/>
    <property type="evidence" value="ECO:0007669"/>
    <property type="project" value="InterPro"/>
</dbReference>
<evidence type="ECO:0000256" key="1">
    <source>
        <dbReference type="ARBA" id="ARBA00022670"/>
    </source>
</evidence>
<evidence type="ECO:0000256" key="3">
    <source>
        <dbReference type="ARBA" id="ARBA00022990"/>
    </source>
</evidence>
<dbReference type="Pfam" id="PF00930">
    <property type="entry name" value="DPPIV_N"/>
    <property type="match status" value="1"/>
</dbReference>
<gene>
    <name evidence="10" type="ORF">J2I48_23815</name>
</gene>
<evidence type="ECO:0000256" key="2">
    <source>
        <dbReference type="ARBA" id="ARBA00022801"/>
    </source>
</evidence>
<feature type="domain" description="Dipeptidylpeptidase IV N-terminal" evidence="9">
    <location>
        <begin position="375"/>
        <end position="551"/>
    </location>
</feature>
<dbReference type="PROSITE" id="PS00708">
    <property type="entry name" value="PRO_ENDOPEP_SER"/>
    <property type="match status" value="1"/>
</dbReference>
<protein>
    <recommendedName>
        <fullName evidence="5">Acyl-peptide hydrolase</fullName>
    </recommendedName>
    <alternativeName>
        <fullName evidence="4">Acylaminoacyl-peptidase</fullName>
    </alternativeName>
</protein>
<dbReference type="InterPro" id="IPR011042">
    <property type="entry name" value="6-blade_b-propeller_TolB-like"/>
</dbReference>
<dbReference type="InterPro" id="IPR002469">
    <property type="entry name" value="Peptidase_S9B_N"/>
</dbReference>
<evidence type="ECO:0000313" key="11">
    <source>
        <dbReference type="Proteomes" id="UP000664795"/>
    </source>
</evidence>
<dbReference type="Gene3D" id="2.120.10.30">
    <property type="entry name" value="TolB, C-terminal domain"/>
    <property type="match status" value="1"/>
</dbReference>
<evidence type="ECO:0000256" key="6">
    <source>
        <dbReference type="ARBA" id="ARBA00045885"/>
    </source>
</evidence>
<dbReference type="AlphaFoldDB" id="A0A939GCA4"/>
<dbReference type="Proteomes" id="UP000664795">
    <property type="component" value="Unassembled WGS sequence"/>
</dbReference>
<dbReference type="GO" id="GO:0008239">
    <property type="term" value="F:dipeptidyl-peptidase activity"/>
    <property type="evidence" value="ECO:0007669"/>
    <property type="project" value="TreeGrafter"/>
</dbReference>
<dbReference type="Gene3D" id="3.40.50.1820">
    <property type="entry name" value="alpha/beta hydrolase"/>
    <property type="match status" value="1"/>
</dbReference>
<comment type="caution">
    <text evidence="10">The sequence shown here is derived from an EMBL/GenBank/DDBJ whole genome shotgun (WGS) entry which is preliminary data.</text>
</comment>
<dbReference type="SUPFAM" id="SSF53474">
    <property type="entry name" value="alpha/beta-Hydrolases"/>
    <property type="match status" value="1"/>
</dbReference>
<dbReference type="InterPro" id="IPR050278">
    <property type="entry name" value="Serine_Prot_S9B/DPPIV"/>
</dbReference>
<keyword evidence="11" id="KW-1185">Reference proteome</keyword>
<comment type="function">
    <text evidence="6">This enzyme catalyzes the hydrolysis of the N-terminal peptide bond of an N-acetylated peptide to generate an N-acetylated amino acid and a peptide with a free N-terminus. It preferentially cleaves off Ac-Ala, Ac-Met and Ac-Ser. Also, involved in the degradation of oxidized and glycated proteins.</text>
</comment>
<keyword evidence="3" id="KW-0007">Acetylation</keyword>
<sequence length="862" mass="95264">MKHLFVSLLLLTAAPVLSQTTTSPALTIETIMQDPKGWVGTAPSGVFWGDDSKTIYFNWNPASASAAASGEKALGDSLYKISLTGNRTPVKVSIAERRLLPTGDQGNPLYNRARSLRLYEKYGDLYLLDRPTGRIRTLTNTVERESNPIFSGDETAVLYTRASNLYRLDLTTGLVDQLTNFDPAAKKPDPKANDQESWLRKDQLALFDVLRLRKAKREQAERSTKSEAPRRPKTIYTDGRTVTNASLSPDGRVVTYALMKAPTGAKTTIVPNYMAESGYTEDLPARTKVGAPLAAMELMVYDIARDTALTVSLANLPGITDKPDFLMPAAVTSASATVAGQVSAATSEKVAGAINAKDTTQRVSVKKAPVAANRAVFVSAPVWAEGASAHYAVLVVRAVDNKDRWIMLLDTEKPTALKLLDRQRDEAWVGGPGIGGGGGAGTLGWLDAQTIYFQSEADGYSHLYTMNVLTGEKKQLTKGKFEVQQVVLSVNKQTFYLTTNETHPGEQHLYRMAVTGGERTKITTMTGANEATLSPDETQIAFRYSASNKPWELFLIKNEELRMKNPAGKRGRIQASLAGGGTGPVQLTISTTEAFRAYRWREPEVLTIPARDGELIYARLYKPAADAPVTGGNRVTGKAVIFVHGAGYLQNAHKWWSQYYREYMFHNLLVDKGYTVLDIDYRASAGYGRNWRTGIYRYMGGKDLTDHVDAADWLVKTQGVDAKRIGIYGGSYGGFITLMAMFTTPDVFKVGAALRPVTDWAAYNHGYTSNILNEPFADTLAYRRSSPIYHAAGLKNHLLICHGMVDVNVHFQDAVRLTQRLIELKKENWELAPYPVEDHGFIEPTSWMDEYKRILKLFEERL</sequence>
<dbReference type="GO" id="GO:0006508">
    <property type="term" value="P:proteolysis"/>
    <property type="evidence" value="ECO:0007669"/>
    <property type="project" value="UniProtKB-KW"/>
</dbReference>
<dbReference type="InterPro" id="IPR029058">
    <property type="entry name" value="AB_hydrolase_fold"/>
</dbReference>
<dbReference type="InterPro" id="IPR001375">
    <property type="entry name" value="Peptidase_S9_cat"/>
</dbReference>
<reference evidence="10 11" key="1">
    <citation type="submission" date="2021-03" db="EMBL/GenBank/DDBJ databases">
        <title>Fibrella sp. HMF5036 genome sequencing and assembly.</title>
        <authorList>
            <person name="Kang H."/>
            <person name="Kim H."/>
            <person name="Bae S."/>
            <person name="Joh K."/>
        </authorList>
    </citation>
    <scope>NUCLEOTIDE SEQUENCE [LARGE SCALE GENOMIC DNA]</scope>
    <source>
        <strain evidence="10 11">HMF5036</strain>
    </source>
</reference>
<dbReference type="RefSeq" id="WP_207338021.1">
    <property type="nucleotide sequence ID" value="NZ_JAFMYU010000026.1"/>
</dbReference>
<feature type="domain" description="Peptidase S9 prolyl oligopeptidase catalytic" evidence="8">
    <location>
        <begin position="668"/>
        <end position="860"/>
    </location>
</feature>
<evidence type="ECO:0000259" key="9">
    <source>
        <dbReference type="Pfam" id="PF00930"/>
    </source>
</evidence>
<dbReference type="PANTHER" id="PTHR11731">
    <property type="entry name" value="PROTEASE FAMILY S9B,C DIPEPTIDYL-PEPTIDASE IV-RELATED"/>
    <property type="match status" value="1"/>
</dbReference>
<evidence type="ECO:0000256" key="7">
    <source>
        <dbReference type="SAM" id="SignalP"/>
    </source>
</evidence>
<dbReference type="SUPFAM" id="SSF82171">
    <property type="entry name" value="DPP6 N-terminal domain-like"/>
    <property type="match status" value="1"/>
</dbReference>
<organism evidence="10 11">
    <name type="scientific">Fibrella aquatilis</name>
    <dbReference type="NCBI Taxonomy" id="2817059"/>
    <lineage>
        <taxon>Bacteria</taxon>
        <taxon>Pseudomonadati</taxon>
        <taxon>Bacteroidota</taxon>
        <taxon>Cytophagia</taxon>
        <taxon>Cytophagales</taxon>
        <taxon>Spirosomataceae</taxon>
        <taxon>Fibrella</taxon>
    </lineage>
</organism>
<dbReference type="PANTHER" id="PTHR11731:SF193">
    <property type="entry name" value="DIPEPTIDYL PEPTIDASE 9"/>
    <property type="match status" value="1"/>
</dbReference>
<feature type="chain" id="PRO_5038036890" description="Acyl-peptide hydrolase" evidence="7">
    <location>
        <begin position="19"/>
        <end position="862"/>
    </location>
</feature>
<dbReference type="InterPro" id="IPR002471">
    <property type="entry name" value="Pept_S9_AS"/>
</dbReference>
<accession>A0A939GCA4</accession>
<keyword evidence="7" id="KW-0732">Signal</keyword>